<dbReference type="Gene3D" id="3.90.1300.10">
    <property type="entry name" value="Amidase signature (AS) domain"/>
    <property type="match status" value="1"/>
</dbReference>
<feature type="domain" description="Amidase" evidence="1">
    <location>
        <begin position="28"/>
        <end position="309"/>
    </location>
</feature>
<reference evidence="3" key="1">
    <citation type="journal article" date="2019" name="Int. J. Syst. Evol. Microbiol.">
        <title>The Global Catalogue of Microorganisms (GCM) 10K type strain sequencing project: providing services to taxonomists for standard genome sequencing and annotation.</title>
        <authorList>
            <consortium name="The Broad Institute Genomics Platform"/>
            <consortium name="The Broad Institute Genome Sequencing Center for Infectious Disease"/>
            <person name="Wu L."/>
            <person name="Ma J."/>
        </authorList>
    </citation>
    <scope>NUCLEOTIDE SEQUENCE [LARGE SCALE GENOMIC DNA]</scope>
    <source>
        <strain evidence="3">JCM 14162</strain>
    </source>
</reference>
<evidence type="ECO:0000259" key="1">
    <source>
        <dbReference type="Pfam" id="PF01425"/>
    </source>
</evidence>
<protein>
    <submittedName>
        <fullName evidence="2">Amidase</fullName>
    </submittedName>
</protein>
<name>A0ABP3KR35_9SPHN</name>
<dbReference type="InterPro" id="IPR023631">
    <property type="entry name" value="Amidase_dom"/>
</dbReference>
<dbReference type="InterPro" id="IPR052739">
    <property type="entry name" value="FAAH2"/>
</dbReference>
<dbReference type="EMBL" id="BAAAEM010000003">
    <property type="protein sequence ID" value="GAA0484223.1"/>
    <property type="molecule type" value="Genomic_DNA"/>
</dbReference>
<organism evidence="2 3">
    <name type="scientific">Parasphingorhabdus litoris</name>
    <dbReference type="NCBI Taxonomy" id="394733"/>
    <lineage>
        <taxon>Bacteria</taxon>
        <taxon>Pseudomonadati</taxon>
        <taxon>Pseudomonadota</taxon>
        <taxon>Alphaproteobacteria</taxon>
        <taxon>Sphingomonadales</taxon>
        <taxon>Sphingomonadaceae</taxon>
        <taxon>Parasphingorhabdus</taxon>
    </lineage>
</organism>
<proteinExistence type="predicted"/>
<dbReference type="PANTHER" id="PTHR43372">
    <property type="entry name" value="FATTY-ACID AMIDE HYDROLASE"/>
    <property type="match status" value="1"/>
</dbReference>
<evidence type="ECO:0000313" key="3">
    <source>
        <dbReference type="Proteomes" id="UP001500713"/>
    </source>
</evidence>
<dbReference type="PANTHER" id="PTHR43372:SF4">
    <property type="entry name" value="FATTY-ACID AMIDE HYDROLASE 2"/>
    <property type="match status" value="1"/>
</dbReference>
<dbReference type="Pfam" id="PF01425">
    <property type="entry name" value="Amidase"/>
    <property type="match status" value="2"/>
</dbReference>
<comment type="caution">
    <text evidence="2">The sequence shown here is derived from an EMBL/GenBank/DDBJ whole genome shotgun (WGS) entry which is preliminary data.</text>
</comment>
<gene>
    <name evidence="2" type="ORF">GCM10009096_28470</name>
</gene>
<evidence type="ECO:0000313" key="2">
    <source>
        <dbReference type="EMBL" id="GAA0484223.1"/>
    </source>
</evidence>
<dbReference type="RefSeq" id="WP_229955170.1">
    <property type="nucleotide sequence ID" value="NZ_BAAAEM010000003.1"/>
</dbReference>
<dbReference type="SUPFAM" id="SSF75304">
    <property type="entry name" value="Amidase signature (AS) enzymes"/>
    <property type="match status" value="1"/>
</dbReference>
<keyword evidence="3" id="KW-1185">Reference proteome</keyword>
<accession>A0ABP3KR35</accession>
<dbReference type="Proteomes" id="UP001500713">
    <property type="component" value="Unassembled WGS sequence"/>
</dbReference>
<sequence>MTIPSLTDQPGAIAVAADIAAGKLTAVEAAEAAINRIEERDGPINAVVVRDFERARQAARDADARLAKGDQSPLLGVPMTVKESFNIAGLPTSWGMEAAAGNIADTDAMVVQRLKAAGAVILGKTNVPPMLADMFSENPIYGRTSNPHDLGRSPGGSSGGGAAAVASGMVAVEYGSDIGGSIRVPAHYCGIWGHKPTYGVVGGEGHFMPGFQEGAFRPLSVVGPLARNADDLELLFELTLDRPLPKQSKPLGGTRILLLTDHPCVTMGEGMRQCMEDVVARLEDGGGEVARSTILLPDLEQQHRDYLHMLNVIMTAGAPRPDGTVVTAADWFGLLDAQARNQRRWRDVFAEYDYVIAPPSSMPAFPHDTRPMKDRTLSINGVDHPAAEQLAWSGLVTFPGLPATVLPIGQVDGLPVGMQVIADRYQDHSTIAGARQIGALLASE</sequence>
<feature type="domain" description="Amidase" evidence="1">
    <location>
        <begin position="339"/>
        <end position="430"/>
    </location>
</feature>
<dbReference type="InterPro" id="IPR036928">
    <property type="entry name" value="AS_sf"/>
</dbReference>